<dbReference type="GO" id="GO:0034314">
    <property type="term" value="P:Arp2/3 complex-mediated actin nucleation"/>
    <property type="evidence" value="ECO:0007669"/>
    <property type="project" value="InterPro"/>
</dbReference>
<dbReference type="Gene3D" id="3.30.1460.20">
    <property type="match status" value="1"/>
</dbReference>
<feature type="domain" description="Thioredoxin" evidence="14">
    <location>
        <begin position="427"/>
        <end position="583"/>
    </location>
</feature>
<dbReference type="EMBL" id="JALJOU010000090">
    <property type="protein sequence ID" value="KAK9822203.1"/>
    <property type="molecule type" value="Genomic_DNA"/>
</dbReference>
<dbReference type="InterPro" id="IPR018108">
    <property type="entry name" value="MCP_transmembrane"/>
</dbReference>
<dbReference type="Gene3D" id="3.40.50.150">
    <property type="entry name" value="Vaccinia Virus protein VP39"/>
    <property type="match status" value="1"/>
</dbReference>
<dbReference type="SUPFAM" id="SSF52833">
    <property type="entry name" value="Thioredoxin-like"/>
    <property type="match status" value="1"/>
</dbReference>
<dbReference type="Gene3D" id="1.50.40.10">
    <property type="entry name" value="Mitochondrial carrier domain"/>
    <property type="match status" value="2"/>
</dbReference>
<protein>
    <recommendedName>
        <fullName evidence="14">Thioredoxin domain-containing protein</fullName>
    </recommendedName>
</protein>
<evidence type="ECO:0000256" key="1">
    <source>
        <dbReference type="ARBA" id="ARBA00004141"/>
    </source>
</evidence>
<dbReference type="PROSITE" id="PS50920">
    <property type="entry name" value="SOLCAR"/>
    <property type="match status" value="3"/>
</dbReference>
<keyword evidence="6 12" id="KW-0812">Transmembrane</keyword>
<dbReference type="GO" id="GO:0016020">
    <property type="term" value="C:membrane"/>
    <property type="evidence" value="ECO:0007669"/>
    <property type="project" value="UniProtKB-SubCell"/>
</dbReference>
<dbReference type="PANTHER" id="PTHR45667">
    <property type="entry name" value="S-ADENOSYLMETHIONINE MITOCHONDRIAL CARRIER PROTEIN"/>
    <property type="match status" value="1"/>
</dbReference>
<dbReference type="InterPro" id="IPR036249">
    <property type="entry name" value="Thioredoxin-like_sf"/>
</dbReference>
<keyword evidence="4" id="KW-0813">Transport</keyword>
<dbReference type="GO" id="GO:0003779">
    <property type="term" value="F:actin binding"/>
    <property type="evidence" value="ECO:0007669"/>
    <property type="project" value="UniProtKB-KW"/>
</dbReference>
<feature type="repeat" description="Solcar" evidence="12">
    <location>
        <begin position="23"/>
        <end position="115"/>
    </location>
</feature>
<dbReference type="FunFam" id="1.50.40.10:FF:000149">
    <property type="entry name" value="Mitochondrial Carrier (MC) Family"/>
    <property type="match status" value="1"/>
</dbReference>
<dbReference type="Pfam" id="PF00153">
    <property type="entry name" value="Mito_carr"/>
    <property type="match status" value="3"/>
</dbReference>
<comment type="caution">
    <text evidence="15">The sequence shown here is derived from an EMBL/GenBank/DDBJ whole genome shotgun (WGS) entry which is preliminary data.</text>
</comment>
<dbReference type="SUPFAM" id="SSF103506">
    <property type="entry name" value="Mitochondrial carrier"/>
    <property type="match status" value="1"/>
</dbReference>
<evidence type="ECO:0000256" key="6">
    <source>
        <dbReference type="ARBA" id="ARBA00022692"/>
    </source>
</evidence>
<sequence length="824" mass="88625">MPNSSGSFTAPAPKPKRAGQVDTKPASDILAGAVARAASQGTIHPLDTLKVRMQARGGVSKFARLVPPAGAGTGKAVKAVLPGIASLYRGVGGAASGAGIYIGTYFALYGAACNLLARHTDLAPGGVAFVAGAAAAAGGSVVKVPLAVCIRSVQAGVYPNVFNAASSIVRAAGVRGMFTGYWPTLLEDVPDMAFKFAAYESMRSLHRRLTNGRRPANVQEDFAMGAVAGAFAAAATTPLDVIKTNMMCSAASRPTMLGAARTIAAGGSGRQFFRGVGPRALSNGINSAIFFCFFEALRGAFKRRQAERLLREAAQQTAPLARTLVSTRTARKVAASAPALPLAQVDHMTAAPVAVAFQPRGGPRAQLCRRLKDNQGIWSLPKQIAQRPFCVPGPGNESIALTSKRCLDLSAGCGLVGLVLSALGCQVTATDLAPNLPLLAGNYKRNGLSANIVEHRWGTNTSALQPPFDVIVACDVMYIEAAVPALDFDERTSRGDWLINIYAPWCKHCQQLEPVWQNVAERLNGRMHVAKINGESNRVLIRRFLVEAYPSIYLIKAGKVYEYDGGPRSEQQFEEWALVGYLEEEPLPAHRSPVSLFGRTLGFFMGLPGRIHRFSLWASREKGVSELTLLLGLLSVPITLGVLGICALDFYYTRMAAASYCSYVSCFRSTLTATLSLCDTPCQHVERYSKPEVEFKDSPELLLEPVLICRNTQECALFEASINSVRISLKVRQRDVLEQWLVARQMNFLMDRAEAFRILRRSPVAGYDISFLISAQHCQHFEEGPLVDFLASFLEDTCGTSEVKLAVSSRGRAVAGEYLRALAG</sequence>
<evidence type="ECO:0000256" key="9">
    <source>
        <dbReference type="ARBA" id="ARBA00023136"/>
    </source>
</evidence>
<dbReference type="CDD" id="cd02961">
    <property type="entry name" value="PDI_a_family"/>
    <property type="match status" value="1"/>
</dbReference>
<feature type="repeat" description="Solcar" evidence="12">
    <location>
        <begin position="216"/>
        <end position="300"/>
    </location>
</feature>
<dbReference type="PROSITE" id="PS51352">
    <property type="entry name" value="THIOREDOXIN_2"/>
    <property type="match status" value="1"/>
</dbReference>
<dbReference type="SUPFAM" id="SSF69645">
    <property type="entry name" value="Arp2/3 complex subunits"/>
    <property type="match status" value="1"/>
</dbReference>
<proteinExistence type="inferred from homology"/>
<feature type="region of interest" description="Disordered" evidence="13">
    <location>
        <begin position="1"/>
        <end position="23"/>
    </location>
</feature>
<evidence type="ECO:0000313" key="15">
    <source>
        <dbReference type="EMBL" id="KAK9822203.1"/>
    </source>
</evidence>
<dbReference type="InterPro" id="IPR013766">
    <property type="entry name" value="Thioredoxin_domain"/>
</dbReference>
<dbReference type="Gene3D" id="3.40.30.10">
    <property type="entry name" value="Glutaredoxin"/>
    <property type="match status" value="1"/>
</dbReference>
<comment type="similarity">
    <text evidence="3">Belongs to the mitochondrial carrier (TC 2.A.29) family.</text>
</comment>
<accession>A0AAW1QL66</accession>
<dbReference type="InterPro" id="IPR008384">
    <property type="entry name" value="ARPC4"/>
</dbReference>
<dbReference type="CDD" id="cd02440">
    <property type="entry name" value="AdoMet_MTases"/>
    <property type="match status" value="1"/>
</dbReference>
<evidence type="ECO:0000256" key="13">
    <source>
        <dbReference type="SAM" id="MobiDB-lite"/>
    </source>
</evidence>
<evidence type="ECO:0000256" key="2">
    <source>
        <dbReference type="ARBA" id="ARBA00004245"/>
    </source>
</evidence>
<evidence type="ECO:0000256" key="5">
    <source>
        <dbReference type="ARBA" id="ARBA00022490"/>
    </source>
</evidence>
<gene>
    <name evidence="15" type="ORF">WJX81_004183</name>
</gene>
<dbReference type="GO" id="GO:0030041">
    <property type="term" value="P:actin filament polymerization"/>
    <property type="evidence" value="ECO:0007669"/>
    <property type="project" value="InterPro"/>
</dbReference>
<dbReference type="Pfam" id="PF10294">
    <property type="entry name" value="Methyltransf_16"/>
    <property type="match status" value="1"/>
</dbReference>
<dbReference type="AlphaFoldDB" id="A0AAW1QL66"/>
<comment type="subcellular location">
    <subcellularLocation>
        <location evidence="2">Cytoplasm</location>
        <location evidence="2">Cytoskeleton</location>
    </subcellularLocation>
    <subcellularLocation>
        <location evidence="1">Membrane</location>
        <topology evidence="1">Multi-pass membrane protein</topology>
    </subcellularLocation>
</comment>
<keyword evidence="10" id="KW-0009">Actin-binding</keyword>
<keyword evidence="7" id="KW-0677">Repeat</keyword>
<dbReference type="GO" id="GO:0005885">
    <property type="term" value="C:Arp2/3 protein complex"/>
    <property type="evidence" value="ECO:0007669"/>
    <property type="project" value="InterPro"/>
</dbReference>
<evidence type="ECO:0000313" key="16">
    <source>
        <dbReference type="Proteomes" id="UP001445335"/>
    </source>
</evidence>
<dbReference type="InterPro" id="IPR034666">
    <property type="entry name" value="ARPC2/4"/>
</dbReference>
<evidence type="ECO:0000256" key="12">
    <source>
        <dbReference type="PROSITE-ProRule" id="PRU00282"/>
    </source>
</evidence>
<dbReference type="Proteomes" id="UP001445335">
    <property type="component" value="Unassembled WGS sequence"/>
</dbReference>
<dbReference type="Pfam" id="PF05856">
    <property type="entry name" value="ARPC4"/>
    <property type="match status" value="1"/>
</dbReference>
<dbReference type="InterPro" id="IPR029063">
    <property type="entry name" value="SAM-dependent_MTases_sf"/>
</dbReference>
<evidence type="ECO:0000256" key="8">
    <source>
        <dbReference type="ARBA" id="ARBA00022989"/>
    </source>
</evidence>
<dbReference type="Pfam" id="PF00085">
    <property type="entry name" value="Thioredoxin"/>
    <property type="match status" value="1"/>
</dbReference>
<dbReference type="InterPro" id="IPR019410">
    <property type="entry name" value="Methyltransf_16"/>
</dbReference>
<reference evidence="15 16" key="1">
    <citation type="journal article" date="2024" name="Nat. Commun.">
        <title>Phylogenomics reveals the evolutionary origins of lichenization in chlorophyte algae.</title>
        <authorList>
            <person name="Puginier C."/>
            <person name="Libourel C."/>
            <person name="Otte J."/>
            <person name="Skaloud P."/>
            <person name="Haon M."/>
            <person name="Grisel S."/>
            <person name="Petersen M."/>
            <person name="Berrin J.G."/>
            <person name="Delaux P.M."/>
            <person name="Dal Grande F."/>
            <person name="Keller J."/>
        </authorList>
    </citation>
    <scope>NUCLEOTIDE SEQUENCE [LARGE SCALE GENOMIC DNA]</scope>
    <source>
        <strain evidence="15 16">SAG 245.80</strain>
    </source>
</reference>
<evidence type="ECO:0000256" key="11">
    <source>
        <dbReference type="ARBA" id="ARBA00023212"/>
    </source>
</evidence>
<organism evidence="15 16">
    <name type="scientific">Elliptochloris bilobata</name>
    <dbReference type="NCBI Taxonomy" id="381761"/>
    <lineage>
        <taxon>Eukaryota</taxon>
        <taxon>Viridiplantae</taxon>
        <taxon>Chlorophyta</taxon>
        <taxon>core chlorophytes</taxon>
        <taxon>Trebouxiophyceae</taxon>
        <taxon>Trebouxiophyceae incertae sedis</taxon>
        <taxon>Elliptochloris clade</taxon>
        <taxon>Elliptochloris</taxon>
    </lineage>
</organism>
<feature type="repeat" description="Solcar" evidence="12">
    <location>
        <begin position="123"/>
        <end position="205"/>
    </location>
</feature>
<keyword evidence="8" id="KW-1133">Transmembrane helix</keyword>
<dbReference type="InterPro" id="IPR023395">
    <property type="entry name" value="MCP_dom_sf"/>
</dbReference>
<keyword evidence="11" id="KW-0206">Cytoskeleton</keyword>
<dbReference type="SUPFAM" id="SSF53335">
    <property type="entry name" value="S-adenosyl-L-methionine-dependent methyltransferases"/>
    <property type="match status" value="1"/>
</dbReference>
<evidence type="ECO:0000256" key="4">
    <source>
        <dbReference type="ARBA" id="ARBA00022448"/>
    </source>
</evidence>
<keyword evidence="9 12" id="KW-0472">Membrane</keyword>
<keyword evidence="5" id="KW-0963">Cytoplasm</keyword>
<evidence type="ECO:0000259" key="14">
    <source>
        <dbReference type="PROSITE" id="PS51352"/>
    </source>
</evidence>
<evidence type="ECO:0000256" key="3">
    <source>
        <dbReference type="ARBA" id="ARBA00006375"/>
    </source>
</evidence>
<evidence type="ECO:0000256" key="10">
    <source>
        <dbReference type="ARBA" id="ARBA00023203"/>
    </source>
</evidence>
<evidence type="ECO:0000256" key="7">
    <source>
        <dbReference type="ARBA" id="ARBA00022737"/>
    </source>
</evidence>
<keyword evidence="16" id="KW-1185">Reference proteome</keyword>
<name>A0AAW1QL66_9CHLO</name>